<dbReference type="Proteomes" id="UP000503540">
    <property type="component" value="Chromosome"/>
</dbReference>
<keyword evidence="2" id="KW-1185">Reference proteome</keyword>
<name>A0A6G9Y7F3_9NOCA</name>
<accession>A0A6G9Y7F3</accession>
<evidence type="ECO:0000313" key="1">
    <source>
        <dbReference type="EMBL" id="QIS09185.1"/>
    </source>
</evidence>
<protein>
    <recommendedName>
        <fullName evidence="3">YbaB/EbfC family DNA-binding protein</fullName>
    </recommendedName>
</protein>
<reference evidence="1 2" key="1">
    <citation type="journal article" date="2019" name="ACS Chem. Biol.">
        <title>Identification and Mobilization of a Cryptic Antibiotic Biosynthesis Gene Locus from a Human-Pathogenic Nocardia Isolate.</title>
        <authorList>
            <person name="Herisse M."/>
            <person name="Ishida K."/>
            <person name="Porter J.L."/>
            <person name="Howden B."/>
            <person name="Hertweck C."/>
            <person name="Stinear T.P."/>
            <person name="Pidot S.J."/>
        </authorList>
    </citation>
    <scope>NUCLEOTIDE SEQUENCE [LARGE SCALE GENOMIC DNA]</scope>
    <source>
        <strain evidence="1 2">AUSMDU00012717</strain>
    </source>
</reference>
<dbReference type="RefSeq" id="WP_167472326.1">
    <property type="nucleotide sequence ID" value="NZ_CP046172.1"/>
</dbReference>
<dbReference type="EMBL" id="CP046172">
    <property type="protein sequence ID" value="QIS09185.1"/>
    <property type="molecule type" value="Genomic_DNA"/>
</dbReference>
<sequence length="91" mass="10095">MNRDWNRKIQNIRDGQPELAQWLHQVTVRDPQLATEFGTVTIDGLGTLRSIDLDPHKVSDVYEADVVAAVVTAVNTALEDVRSADTKGVRP</sequence>
<dbReference type="AlphaFoldDB" id="A0A6G9Y7F3"/>
<proteinExistence type="predicted"/>
<dbReference type="KEGG" id="nah:F5544_06370"/>
<evidence type="ECO:0000313" key="2">
    <source>
        <dbReference type="Proteomes" id="UP000503540"/>
    </source>
</evidence>
<evidence type="ECO:0008006" key="3">
    <source>
        <dbReference type="Google" id="ProtNLM"/>
    </source>
</evidence>
<organism evidence="1 2">
    <name type="scientific">Nocardia arthritidis</name>
    <dbReference type="NCBI Taxonomy" id="228602"/>
    <lineage>
        <taxon>Bacteria</taxon>
        <taxon>Bacillati</taxon>
        <taxon>Actinomycetota</taxon>
        <taxon>Actinomycetes</taxon>
        <taxon>Mycobacteriales</taxon>
        <taxon>Nocardiaceae</taxon>
        <taxon>Nocardia</taxon>
    </lineage>
</organism>
<gene>
    <name evidence="1" type="ORF">F5544_06370</name>
</gene>